<evidence type="ECO:0000256" key="7">
    <source>
        <dbReference type="SAM" id="Phobius"/>
    </source>
</evidence>
<evidence type="ECO:0000256" key="3">
    <source>
        <dbReference type="ARBA" id="ARBA00022475"/>
    </source>
</evidence>
<dbReference type="OrthoDB" id="9813193at2"/>
<feature type="transmembrane region" description="Helical" evidence="7">
    <location>
        <begin position="82"/>
        <end position="98"/>
    </location>
</feature>
<feature type="transmembrane region" description="Helical" evidence="7">
    <location>
        <begin position="12"/>
        <end position="32"/>
    </location>
</feature>
<evidence type="ECO:0000256" key="6">
    <source>
        <dbReference type="ARBA" id="ARBA00023136"/>
    </source>
</evidence>
<evidence type="ECO:0000256" key="4">
    <source>
        <dbReference type="ARBA" id="ARBA00022692"/>
    </source>
</evidence>
<dbReference type="InterPro" id="IPR032808">
    <property type="entry name" value="DoxX"/>
</dbReference>
<dbReference type="PANTHER" id="PTHR33452:SF1">
    <property type="entry name" value="INNER MEMBRANE PROTEIN YPHA-RELATED"/>
    <property type="match status" value="1"/>
</dbReference>
<feature type="transmembrane region" description="Helical" evidence="7">
    <location>
        <begin position="52"/>
        <end position="75"/>
    </location>
</feature>
<keyword evidence="5 7" id="KW-1133">Transmembrane helix</keyword>
<protein>
    <submittedName>
        <fullName evidence="8">DoxX family protein</fullName>
    </submittedName>
</protein>
<reference evidence="8 9" key="1">
    <citation type="submission" date="2019-08" db="EMBL/GenBank/DDBJ databases">
        <title>Bradymonadales sp. TMQ4.</title>
        <authorList>
            <person name="Liang Q."/>
        </authorList>
    </citation>
    <scope>NUCLEOTIDE SEQUENCE [LARGE SCALE GENOMIC DNA]</scope>
    <source>
        <strain evidence="8 9">TMQ4</strain>
    </source>
</reference>
<dbReference type="InterPro" id="IPR051907">
    <property type="entry name" value="DoxX-like_oxidoreductase"/>
</dbReference>
<comment type="similarity">
    <text evidence="2">Belongs to the DoxX family.</text>
</comment>
<dbReference type="GO" id="GO:0005886">
    <property type="term" value="C:plasma membrane"/>
    <property type="evidence" value="ECO:0007669"/>
    <property type="project" value="UniProtKB-SubCell"/>
</dbReference>
<gene>
    <name evidence="8" type="ORF">FRC98_02865</name>
</gene>
<evidence type="ECO:0000256" key="5">
    <source>
        <dbReference type="ARBA" id="ARBA00022989"/>
    </source>
</evidence>
<dbReference type="Proteomes" id="UP000321412">
    <property type="component" value="Unassembled WGS sequence"/>
</dbReference>
<dbReference type="Pfam" id="PF07681">
    <property type="entry name" value="DoxX"/>
    <property type="match status" value="1"/>
</dbReference>
<organism evidence="8 9">
    <name type="scientific">Lujinxingia vulgaris</name>
    <dbReference type="NCBI Taxonomy" id="2600176"/>
    <lineage>
        <taxon>Bacteria</taxon>
        <taxon>Deltaproteobacteria</taxon>
        <taxon>Bradymonadales</taxon>
        <taxon>Lujinxingiaceae</taxon>
        <taxon>Lujinxingia</taxon>
    </lineage>
</organism>
<sequence>MEHLIPARQRPLLNDLGLLILRLWIGGAMLFAHGMPKLLSFSERAETFADPLGLSSPVSLTMAVGAEVGASILLMLGLGTRFVSVPLLFTMLMAAFVIHGDDPWQKKEFALMYAFPYITFILTGPGRFSLDHLIARKKGDFAT</sequence>
<keyword evidence="9" id="KW-1185">Reference proteome</keyword>
<feature type="transmembrane region" description="Helical" evidence="7">
    <location>
        <begin position="110"/>
        <end position="130"/>
    </location>
</feature>
<evidence type="ECO:0000313" key="8">
    <source>
        <dbReference type="EMBL" id="TXD39356.1"/>
    </source>
</evidence>
<keyword evidence="4 7" id="KW-0812">Transmembrane</keyword>
<evidence type="ECO:0000256" key="2">
    <source>
        <dbReference type="ARBA" id="ARBA00006679"/>
    </source>
</evidence>
<comment type="subcellular location">
    <subcellularLocation>
        <location evidence="1">Cell membrane</location>
        <topology evidence="1">Multi-pass membrane protein</topology>
    </subcellularLocation>
</comment>
<keyword evidence="6 7" id="KW-0472">Membrane</keyword>
<proteinExistence type="inferred from homology"/>
<evidence type="ECO:0000313" key="9">
    <source>
        <dbReference type="Proteomes" id="UP000321412"/>
    </source>
</evidence>
<comment type="caution">
    <text evidence="8">The sequence shown here is derived from an EMBL/GenBank/DDBJ whole genome shotgun (WGS) entry which is preliminary data.</text>
</comment>
<accession>A0A5C6XBT3</accession>
<dbReference type="EMBL" id="VOSM01000001">
    <property type="protein sequence ID" value="TXD39356.1"/>
    <property type="molecule type" value="Genomic_DNA"/>
</dbReference>
<dbReference type="PANTHER" id="PTHR33452">
    <property type="entry name" value="OXIDOREDUCTASE CATD-RELATED"/>
    <property type="match status" value="1"/>
</dbReference>
<keyword evidence="3" id="KW-1003">Cell membrane</keyword>
<dbReference type="AlphaFoldDB" id="A0A5C6XBT3"/>
<evidence type="ECO:0000256" key="1">
    <source>
        <dbReference type="ARBA" id="ARBA00004651"/>
    </source>
</evidence>
<dbReference type="RefSeq" id="WP_146979783.1">
    <property type="nucleotide sequence ID" value="NZ_VOSM01000001.1"/>
</dbReference>
<name>A0A5C6XBT3_9DELT</name>